<gene>
    <name evidence="1" type="ORF">OsJ_20374</name>
</gene>
<proteinExistence type="predicted"/>
<name>A3B925_ORYSJ</name>
<sequence>MPHGEVALKARVIPLYGGVVRKSPHGQYPQVPHMILGYWENMLTWISCKEHIDNHCGCPYEETCTGAWTTWS</sequence>
<accession>A3B925</accession>
<organism evidence="1">
    <name type="scientific">Oryza sativa subsp. japonica</name>
    <name type="common">Rice</name>
    <dbReference type="NCBI Taxonomy" id="39947"/>
    <lineage>
        <taxon>Eukaryota</taxon>
        <taxon>Viridiplantae</taxon>
        <taxon>Streptophyta</taxon>
        <taxon>Embryophyta</taxon>
        <taxon>Tracheophyta</taxon>
        <taxon>Spermatophyta</taxon>
        <taxon>Magnoliopsida</taxon>
        <taxon>Liliopsida</taxon>
        <taxon>Poales</taxon>
        <taxon>Poaceae</taxon>
        <taxon>BOP clade</taxon>
        <taxon>Oryzoideae</taxon>
        <taxon>Oryzeae</taxon>
        <taxon>Oryzinae</taxon>
        <taxon>Oryza</taxon>
        <taxon>Oryza sativa</taxon>
    </lineage>
</organism>
<evidence type="ECO:0000313" key="1">
    <source>
        <dbReference type="EMBL" id="EAZ36064.1"/>
    </source>
</evidence>
<reference evidence="1" key="1">
    <citation type="journal article" date="2005" name="PLoS Biol.">
        <title>The genomes of Oryza sativa: a history of duplications.</title>
        <authorList>
            <person name="Yu J."/>
            <person name="Wang J."/>
            <person name="Lin W."/>
            <person name="Li S."/>
            <person name="Li H."/>
            <person name="Zhou J."/>
            <person name="Ni P."/>
            <person name="Dong W."/>
            <person name="Hu S."/>
            <person name="Zeng C."/>
            <person name="Zhang J."/>
            <person name="Zhang Y."/>
            <person name="Li R."/>
            <person name="Xu Z."/>
            <person name="Li S."/>
            <person name="Li X."/>
            <person name="Zheng H."/>
            <person name="Cong L."/>
            <person name="Lin L."/>
            <person name="Yin J."/>
            <person name="Geng J."/>
            <person name="Li G."/>
            <person name="Shi J."/>
            <person name="Liu J."/>
            <person name="Lv H."/>
            <person name="Li J."/>
            <person name="Wang J."/>
            <person name="Deng Y."/>
            <person name="Ran L."/>
            <person name="Shi X."/>
            <person name="Wang X."/>
            <person name="Wu Q."/>
            <person name="Li C."/>
            <person name="Ren X."/>
            <person name="Wang J."/>
            <person name="Wang X."/>
            <person name="Li D."/>
            <person name="Liu D."/>
            <person name="Zhang X."/>
            <person name="Ji Z."/>
            <person name="Zhao W."/>
            <person name="Sun Y."/>
            <person name="Zhang Z."/>
            <person name="Bao J."/>
            <person name="Han Y."/>
            <person name="Dong L."/>
            <person name="Ji J."/>
            <person name="Chen P."/>
            <person name="Wu S."/>
            <person name="Liu J."/>
            <person name="Xiao Y."/>
            <person name="Bu D."/>
            <person name="Tan J."/>
            <person name="Yang L."/>
            <person name="Ye C."/>
            <person name="Zhang J."/>
            <person name="Xu J."/>
            <person name="Zhou Y."/>
            <person name="Yu Y."/>
            <person name="Zhang B."/>
            <person name="Zhuang S."/>
            <person name="Wei H."/>
            <person name="Liu B."/>
            <person name="Lei M."/>
            <person name="Yu H."/>
            <person name="Li Y."/>
            <person name="Xu H."/>
            <person name="Wei S."/>
            <person name="He X."/>
            <person name="Fang L."/>
            <person name="Zhang Z."/>
            <person name="Zhang Y."/>
            <person name="Huang X."/>
            <person name="Su Z."/>
            <person name="Tong W."/>
            <person name="Li J."/>
            <person name="Tong Z."/>
            <person name="Li S."/>
            <person name="Ye J."/>
            <person name="Wang L."/>
            <person name="Fang L."/>
            <person name="Lei T."/>
            <person name="Chen C."/>
            <person name="Chen H."/>
            <person name="Xu Z."/>
            <person name="Li H."/>
            <person name="Huang H."/>
            <person name="Zhang F."/>
            <person name="Xu H."/>
            <person name="Li N."/>
            <person name="Zhao C."/>
            <person name="Li S."/>
            <person name="Dong L."/>
            <person name="Huang Y."/>
            <person name="Li L."/>
            <person name="Xi Y."/>
            <person name="Qi Q."/>
            <person name="Li W."/>
            <person name="Zhang B."/>
            <person name="Hu W."/>
            <person name="Zhang Y."/>
            <person name="Tian X."/>
            <person name="Jiao Y."/>
            <person name="Liang X."/>
            <person name="Jin J."/>
            <person name="Gao L."/>
            <person name="Zheng W."/>
            <person name="Hao B."/>
            <person name="Liu S."/>
            <person name="Wang W."/>
            <person name="Yuan L."/>
            <person name="Cao M."/>
            <person name="McDermott J."/>
            <person name="Samudrala R."/>
            <person name="Wang J."/>
            <person name="Wong G.K."/>
            <person name="Yang H."/>
        </authorList>
    </citation>
    <scope>NUCLEOTIDE SEQUENCE [LARGE SCALE GENOMIC DNA]</scope>
</reference>
<protein>
    <submittedName>
        <fullName evidence="1">Uncharacterized protein</fullName>
    </submittedName>
</protein>
<dbReference type="AlphaFoldDB" id="A3B925"/>
<dbReference type="EMBL" id="CM000143">
    <property type="protein sequence ID" value="EAZ36064.1"/>
    <property type="molecule type" value="Genomic_DNA"/>
</dbReference>
<reference evidence="1" key="2">
    <citation type="submission" date="2008-12" db="EMBL/GenBank/DDBJ databases">
        <title>Improved gene annotation of the rice (Oryza sativa) genomes.</title>
        <authorList>
            <person name="Wang J."/>
            <person name="Li R."/>
            <person name="Fan W."/>
            <person name="Huang Q."/>
            <person name="Zhang J."/>
            <person name="Zhou Y."/>
            <person name="Hu Y."/>
            <person name="Zi S."/>
            <person name="Li J."/>
            <person name="Ni P."/>
            <person name="Zheng H."/>
            <person name="Zhang Y."/>
            <person name="Zhao M."/>
            <person name="Hao Q."/>
            <person name="McDermott J."/>
            <person name="Samudrala R."/>
            <person name="Kristiansen K."/>
            <person name="Wong G.K.-S."/>
        </authorList>
    </citation>
    <scope>NUCLEOTIDE SEQUENCE</scope>
</reference>
<dbReference type="Proteomes" id="UP000007752">
    <property type="component" value="Chromosome 6"/>
</dbReference>